<proteinExistence type="predicted"/>
<organism evidence="3 4">
    <name type="scientific">Blautia liquoris</name>
    <dbReference type="NCBI Taxonomy" id="2779518"/>
    <lineage>
        <taxon>Bacteria</taxon>
        <taxon>Bacillati</taxon>
        <taxon>Bacillota</taxon>
        <taxon>Clostridia</taxon>
        <taxon>Lachnospirales</taxon>
        <taxon>Lachnospiraceae</taxon>
        <taxon>Blautia</taxon>
    </lineage>
</organism>
<dbReference type="Pfam" id="PF00589">
    <property type="entry name" value="Phage_integrase"/>
    <property type="match status" value="1"/>
</dbReference>
<evidence type="ECO:0000313" key="3">
    <source>
        <dbReference type="EMBL" id="QOV20902.1"/>
    </source>
</evidence>
<gene>
    <name evidence="3" type="ORF">INP51_02825</name>
</gene>
<dbReference type="GO" id="GO:0006310">
    <property type="term" value="P:DNA recombination"/>
    <property type="evidence" value="ECO:0007669"/>
    <property type="project" value="UniProtKB-KW"/>
</dbReference>
<accession>A0A7M2RNF4</accession>
<keyword evidence="1" id="KW-0233">DNA recombination</keyword>
<dbReference type="InterPro" id="IPR002104">
    <property type="entry name" value="Integrase_catalytic"/>
</dbReference>
<dbReference type="EMBL" id="CP063304">
    <property type="protein sequence ID" value="QOV20902.1"/>
    <property type="molecule type" value="Genomic_DNA"/>
</dbReference>
<reference evidence="3 4" key="1">
    <citation type="submission" date="2020-10" db="EMBL/GenBank/DDBJ databases">
        <title>Blautia liquoris sp.nov., isolated from the mud in a fermentation cellar used for the production of Chinese strong-flavoured liquor.</title>
        <authorList>
            <person name="Lu L."/>
        </authorList>
    </citation>
    <scope>NUCLEOTIDE SEQUENCE [LARGE SCALE GENOMIC DNA]</scope>
    <source>
        <strain evidence="3 4">LZLJ-3</strain>
    </source>
</reference>
<feature type="domain" description="Tyr recombinase" evidence="2">
    <location>
        <begin position="11"/>
        <end position="105"/>
    </location>
</feature>
<dbReference type="GO" id="GO:0003677">
    <property type="term" value="F:DNA binding"/>
    <property type="evidence" value="ECO:0007669"/>
    <property type="project" value="InterPro"/>
</dbReference>
<keyword evidence="4" id="KW-1185">Reference proteome</keyword>
<dbReference type="KEGG" id="bliq:INP51_02825"/>
<protein>
    <submittedName>
        <fullName evidence="3">Tyrosine-type recombinase/integrase</fullName>
    </submittedName>
</protein>
<sequence length="120" mass="13149">MSHKILPHVGNAITDYILNERPRGSSRLLFLKADGMGLCSKSVSSVVRNAFLSCDIDIGKRKYGSHCLRYSLATSMVNDGHSIFTIANVLGQTSAETARLYSKVDISRLSRCSLEVPSNE</sequence>
<name>A0A7M2RNF4_9FIRM</name>
<evidence type="ECO:0000259" key="2">
    <source>
        <dbReference type="Pfam" id="PF00589"/>
    </source>
</evidence>
<dbReference type="InterPro" id="IPR013762">
    <property type="entry name" value="Integrase-like_cat_sf"/>
</dbReference>
<evidence type="ECO:0000256" key="1">
    <source>
        <dbReference type="ARBA" id="ARBA00023172"/>
    </source>
</evidence>
<dbReference type="AlphaFoldDB" id="A0A7M2RNF4"/>
<dbReference type="InterPro" id="IPR011010">
    <property type="entry name" value="DNA_brk_join_enz"/>
</dbReference>
<dbReference type="SUPFAM" id="SSF56349">
    <property type="entry name" value="DNA breaking-rejoining enzymes"/>
    <property type="match status" value="1"/>
</dbReference>
<evidence type="ECO:0000313" key="4">
    <source>
        <dbReference type="Proteomes" id="UP000593601"/>
    </source>
</evidence>
<dbReference type="GO" id="GO:0015074">
    <property type="term" value="P:DNA integration"/>
    <property type="evidence" value="ECO:0007669"/>
    <property type="project" value="InterPro"/>
</dbReference>
<dbReference type="Gene3D" id="1.10.443.10">
    <property type="entry name" value="Intergrase catalytic core"/>
    <property type="match status" value="1"/>
</dbReference>
<dbReference type="Proteomes" id="UP000593601">
    <property type="component" value="Chromosome"/>
</dbReference>